<protein>
    <submittedName>
        <fullName evidence="2">Uncharacterized protein</fullName>
    </submittedName>
</protein>
<evidence type="ECO:0000256" key="1">
    <source>
        <dbReference type="SAM" id="MobiDB-lite"/>
    </source>
</evidence>
<accession>A0A5B7EVD1</accession>
<feature type="region of interest" description="Disordered" evidence="1">
    <location>
        <begin position="205"/>
        <end position="253"/>
    </location>
</feature>
<dbReference type="Proteomes" id="UP000324222">
    <property type="component" value="Unassembled WGS sequence"/>
</dbReference>
<dbReference type="EMBL" id="VSRR010003702">
    <property type="protein sequence ID" value="MPC37156.1"/>
    <property type="molecule type" value="Genomic_DNA"/>
</dbReference>
<dbReference type="AlphaFoldDB" id="A0A5B7EVD1"/>
<name>A0A5B7EVD1_PORTR</name>
<organism evidence="2 3">
    <name type="scientific">Portunus trituberculatus</name>
    <name type="common">Swimming crab</name>
    <name type="synonym">Neptunus trituberculatus</name>
    <dbReference type="NCBI Taxonomy" id="210409"/>
    <lineage>
        <taxon>Eukaryota</taxon>
        <taxon>Metazoa</taxon>
        <taxon>Ecdysozoa</taxon>
        <taxon>Arthropoda</taxon>
        <taxon>Crustacea</taxon>
        <taxon>Multicrustacea</taxon>
        <taxon>Malacostraca</taxon>
        <taxon>Eumalacostraca</taxon>
        <taxon>Eucarida</taxon>
        <taxon>Decapoda</taxon>
        <taxon>Pleocyemata</taxon>
        <taxon>Brachyura</taxon>
        <taxon>Eubrachyura</taxon>
        <taxon>Portunoidea</taxon>
        <taxon>Portunidae</taxon>
        <taxon>Portuninae</taxon>
        <taxon>Portunus</taxon>
    </lineage>
</organism>
<evidence type="ECO:0000313" key="2">
    <source>
        <dbReference type="EMBL" id="MPC37156.1"/>
    </source>
</evidence>
<comment type="caution">
    <text evidence="2">The sequence shown here is derived from an EMBL/GenBank/DDBJ whole genome shotgun (WGS) entry which is preliminary data.</text>
</comment>
<reference evidence="2 3" key="1">
    <citation type="submission" date="2019-05" db="EMBL/GenBank/DDBJ databases">
        <title>Another draft genome of Portunus trituberculatus and its Hox gene families provides insights of decapod evolution.</title>
        <authorList>
            <person name="Jeong J.-H."/>
            <person name="Song I."/>
            <person name="Kim S."/>
            <person name="Choi T."/>
            <person name="Kim D."/>
            <person name="Ryu S."/>
            <person name="Kim W."/>
        </authorList>
    </citation>
    <scope>NUCLEOTIDE SEQUENCE [LARGE SCALE GENOMIC DNA]</scope>
    <source>
        <tissue evidence="2">Muscle</tissue>
    </source>
</reference>
<keyword evidence="3" id="KW-1185">Reference proteome</keyword>
<gene>
    <name evidence="2" type="ORF">E2C01_030634</name>
</gene>
<feature type="compositionally biased region" description="Low complexity" evidence="1">
    <location>
        <begin position="236"/>
        <end position="250"/>
    </location>
</feature>
<evidence type="ECO:0000313" key="3">
    <source>
        <dbReference type="Proteomes" id="UP000324222"/>
    </source>
</evidence>
<sequence>MTLSKSGHHEVSPSAGHTLGHADHPRCGGQGGQVRGAKGFSPHPDSPKGFYVFCGGQRPAEGTNTKAASVRVKLKSRRPDKLTPRRKAPLRSGEAPPGDPHPSLILPGPIYAPHCHPPSLPHVGTTSLHPATPPPHRPTFHAPLARPTHPHYPPSCLRGRNCVEQLWRPSCVALRPTRSCQPVGLLRSRFSGWRPIGILAGGVAKPGVWRPPQRPSNQGLAVGRRGPGRDMEGHRSSTPPATRPTPQQASGSVMAPVAITTMITTSTKVTTSTTITTIITTATITAAVTSLALNFPHKPSLPLPLMKYLQDKGVASRARDCS</sequence>
<feature type="region of interest" description="Disordered" evidence="1">
    <location>
        <begin position="1"/>
        <end position="103"/>
    </location>
</feature>
<proteinExistence type="predicted"/>